<reference evidence="2" key="1">
    <citation type="submission" date="2018-05" db="EMBL/GenBank/DDBJ databases">
        <authorList>
            <person name="Deangelis K."/>
            <person name="Huntemann M."/>
            <person name="Clum A."/>
            <person name="Pillay M."/>
            <person name="Palaniappan K."/>
            <person name="Varghese N."/>
            <person name="Mikhailova N."/>
            <person name="Stamatis D."/>
            <person name="Reddy T."/>
            <person name="Daum C."/>
            <person name="Shapiro N."/>
            <person name="Ivanova N."/>
            <person name="Kyrpides N."/>
            <person name="Woyke T."/>
        </authorList>
    </citation>
    <scope>NUCLEOTIDE SEQUENCE [LARGE SCALE GENOMIC DNA]</scope>
    <source>
        <strain evidence="2">GAS496</strain>
    </source>
</reference>
<evidence type="ECO:0000313" key="1">
    <source>
        <dbReference type="EMBL" id="PXX06309.1"/>
    </source>
</evidence>
<dbReference type="OrthoDB" id="4703237at2"/>
<keyword evidence="2" id="KW-1185">Reference proteome</keyword>
<dbReference type="EMBL" id="QJJU01000014">
    <property type="protein sequence ID" value="PXX06309.1"/>
    <property type="molecule type" value="Genomic_DNA"/>
</dbReference>
<protein>
    <submittedName>
        <fullName evidence="1">Uncharacterized protein</fullName>
    </submittedName>
</protein>
<name>A0A318HD32_9MYCO</name>
<organism evidence="1 2">
    <name type="scientific">Mycolicibacterium moriokaense</name>
    <dbReference type="NCBI Taxonomy" id="39691"/>
    <lineage>
        <taxon>Bacteria</taxon>
        <taxon>Bacillati</taxon>
        <taxon>Actinomycetota</taxon>
        <taxon>Actinomycetes</taxon>
        <taxon>Mycobacteriales</taxon>
        <taxon>Mycobacteriaceae</taxon>
        <taxon>Mycolicibacterium</taxon>
    </lineage>
</organism>
<proteinExistence type="predicted"/>
<accession>A0A318HD32</accession>
<evidence type="ECO:0000313" key="2">
    <source>
        <dbReference type="Proteomes" id="UP000247781"/>
    </source>
</evidence>
<sequence>MDRGNVDGSINDMPWASVFDPAANARAFSAIQAEGFRAASALVDRFVRIATTGISPNGQPPTSASANGEHGDLFGGADIEPLIRSWWSMVGQFLLGAAPPAADSAAPEPASLDFSAAAAEGRLDLAASAPGVATAEVWLHNRGAADLGQVQLRCSDLLAHDGDVVTSGAVVFDPDAVALPGRSSRGIELRIEVPQGVAPGIYRGTVLAEGHPSLWLPVVLTVRAPLT</sequence>
<reference evidence="1 2" key="2">
    <citation type="submission" date="2018-06" db="EMBL/GenBank/DDBJ databases">
        <title>Sequencing of bacterial isolates from soil warming experiment in Harvard Forest, Massachusetts, USA.</title>
        <authorList>
            <person name="Deangelis K.PhD."/>
        </authorList>
    </citation>
    <scope>NUCLEOTIDE SEQUENCE [LARGE SCALE GENOMIC DNA]</scope>
    <source>
        <strain evidence="1 2">GAS496</strain>
    </source>
</reference>
<gene>
    <name evidence="1" type="ORF">C8E89_11482</name>
</gene>
<dbReference type="RefSeq" id="WP_110317922.1">
    <property type="nucleotide sequence ID" value="NZ_QJJU01000014.1"/>
</dbReference>
<dbReference type="AlphaFoldDB" id="A0A318HD32"/>
<dbReference type="Proteomes" id="UP000247781">
    <property type="component" value="Unassembled WGS sequence"/>
</dbReference>
<comment type="caution">
    <text evidence="1">The sequence shown here is derived from an EMBL/GenBank/DDBJ whole genome shotgun (WGS) entry which is preliminary data.</text>
</comment>